<evidence type="ECO:0000256" key="2">
    <source>
        <dbReference type="ARBA" id="ARBA00022771"/>
    </source>
</evidence>
<dbReference type="Proteomes" id="UP000298030">
    <property type="component" value="Unassembled WGS sequence"/>
</dbReference>
<evidence type="ECO:0000313" key="7">
    <source>
        <dbReference type="Proteomes" id="UP000298030"/>
    </source>
</evidence>
<sequence length="246" mass="28072">MLPYVYTPAASFGNQDSMLALDKGWDETPPLSGKRLSVWSSYPTAYSHNYDAFDERADRSVSMCSNLQCPGAPDGSNLHACSRCHSTTYFSESCQVQDWHSFHASECSILARRYRERKANGSWCSFALRESYARFLDYMANYDISPPSEAREMEIEPAKDIDRGRRCHSPVVDCHPSDAIQTISSLPGGHWRCGKHFLRTYLASTWEHMGKWTRRIQQFVYDMQDDPNVVLVEAAVFSRSARAREV</sequence>
<evidence type="ECO:0000256" key="4">
    <source>
        <dbReference type="PROSITE-ProRule" id="PRU00134"/>
    </source>
</evidence>
<gene>
    <name evidence="6" type="ORF">FA13DRAFT_947208</name>
</gene>
<dbReference type="AlphaFoldDB" id="A0A4Y7SZX2"/>
<keyword evidence="7" id="KW-1185">Reference proteome</keyword>
<organism evidence="6 7">
    <name type="scientific">Coprinellus micaceus</name>
    <name type="common">Glistening ink-cap mushroom</name>
    <name type="synonym">Coprinus micaceus</name>
    <dbReference type="NCBI Taxonomy" id="71717"/>
    <lineage>
        <taxon>Eukaryota</taxon>
        <taxon>Fungi</taxon>
        <taxon>Dikarya</taxon>
        <taxon>Basidiomycota</taxon>
        <taxon>Agaricomycotina</taxon>
        <taxon>Agaricomycetes</taxon>
        <taxon>Agaricomycetidae</taxon>
        <taxon>Agaricales</taxon>
        <taxon>Agaricineae</taxon>
        <taxon>Psathyrellaceae</taxon>
        <taxon>Coprinellus</taxon>
    </lineage>
</organism>
<keyword evidence="2 4" id="KW-0863">Zinc-finger</keyword>
<dbReference type="OrthoDB" id="432970at2759"/>
<proteinExistence type="predicted"/>
<comment type="caution">
    <text evidence="6">The sequence shown here is derived from an EMBL/GenBank/DDBJ whole genome shotgun (WGS) entry which is preliminary data.</text>
</comment>
<evidence type="ECO:0000256" key="1">
    <source>
        <dbReference type="ARBA" id="ARBA00022723"/>
    </source>
</evidence>
<dbReference type="InterPro" id="IPR002893">
    <property type="entry name" value="Znf_MYND"/>
</dbReference>
<protein>
    <recommendedName>
        <fullName evidence="5">MYND-type domain-containing protein</fullName>
    </recommendedName>
</protein>
<evidence type="ECO:0000259" key="5">
    <source>
        <dbReference type="PROSITE" id="PS50865"/>
    </source>
</evidence>
<name>A0A4Y7SZX2_COPMI</name>
<dbReference type="PROSITE" id="PS50865">
    <property type="entry name" value="ZF_MYND_2"/>
    <property type="match status" value="1"/>
</dbReference>
<keyword evidence="3" id="KW-0862">Zinc</keyword>
<accession>A0A4Y7SZX2</accession>
<dbReference type="Pfam" id="PF01753">
    <property type="entry name" value="zf-MYND"/>
    <property type="match status" value="1"/>
</dbReference>
<keyword evidence="1" id="KW-0479">Metal-binding</keyword>
<dbReference type="GO" id="GO:0008270">
    <property type="term" value="F:zinc ion binding"/>
    <property type="evidence" value="ECO:0007669"/>
    <property type="project" value="UniProtKB-KW"/>
</dbReference>
<dbReference type="SUPFAM" id="SSF144232">
    <property type="entry name" value="HIT/MYND zinc finger-like"/>
    <property type="match status" value="1"/>
</dbReference>
<reference evidence="6 7" key="1">
    <citation type="journal article" date="2019" name="Nat. Ecol. Evol.">
        <title>Megaphylogeny resolves global patterns of mushroom evolution.</title>
        <authorList>
            <person name="Varga T."/>
            <person name="Krizsan K."/>
            <person name="Foldi C."/>
            <person name="Dima B."/>
            <person name="Sanchez-Garcia M."/>
            <person name="Sanchez-Ramirez S."/>
            <person name="Szollosi G.J."/>
            <person name="Szarkandi J.G."/>
            <person name="Papp V."/>
            <person name="Albert L."/>
            <person name="Andreopoulos W."/>
            <person name="Angelini C."/>
            <person name="Antonin V."/>
            <person name="Barry K.W."/>
            <person name="Bougher N.L."/>
            <person name="Buchanan P."/>
            <person name="Buyck B."/>
            <person name="Bense V."/>
            <person name="Catcheside P."/>
            <person name="Chovatia M."/>
            <person name="Cooper J."/>
            <person name="Damon W."/>
            <person name="Desjardin D."/>
            <person name="Finy P."/>
            <person name="Geml J."/>
            <person name="Haridas S."/>
            <person name="Hughes K."/>
            <person name="Justo A."/>
            <person name="Karasinski D."/>
            <person name="Kautmanova I."/>
            <person name="Kiss B."/>
            <person name="Kocsube S."/>
            <person name="Kotiranta H."/>
            <person name="LaButti K.M."/>
            <person name="Lechner B.E."/>
            <person name="Liimatainen K."/>
            <person name="Lipzen A."/>
            <person name="Lukacs Z."/>
            <person name="Mihaltcheva S."/>
            <person name="Morgado L.N."/>
            <person name="Niskanen T."/>
            <person name="Noordeloos M.E."/>
            <person name="Ohm R.A."/>
            <person name="Ortiz-Santana B."/>
            <person name="Ovrebo C."/>
            <person name="Racz N."/>
            <person name="Riley R."/>
            <person name="Savchenko A."/>
            <person name="Shiryaev A."/>
            <person name="Soop K."/>
            <person name="Spirin V."/>
            <person name="Szebenyi C."/>
            <person name="Tomsovsky M."/>
            <person name="Tulloss R.E."/>
            <person name="Uehling J."/>
            <person name="Grigoriev I.V."/>
            <person name="Vagvolgyi C."/>
            <person name="Papp T."/>
            <person name="Martin F.M."/>
            <person name="Miettinen O."/>
            <person name="Hibbett D.S."/>
            <person name="Nagy L.G."/>
        </authorList>
    </citation>
    <scope>NUCLEOTIDE SEQUENCE [LARGE SCALE GENOMIC DNA]</scope>
    <source>
        <strain evidence="6 7">FP101781</strain>
    </source>
</reference>
<evidence type="ECO:0000313" key="6">
    <source>
        <dbReference type="EMBL" id="TEB27271.1"/>
    </source>
</evidence>
<dbReference type="Gene3D" id="6.10.140.2220">
    <property type="match status" value="1"/>
</dbReference>
<dbReference type="EMBL" id="QPFP01000041">
    <property type="protein sequence ID" value="TEB27271.1"/>
    <property type="molecule type" value="Genomic_DNA"/>
</dbReference>
<evidence type="ECO:0000256" key="3">
    <source>
        <dbReference type="ARBA" id="ARBA00022833"/>
    </source>
</evidence>
<feature type="domain" description="MYND-type" evidence="5">
    <location>
        <begin position="61"/>
        <end position="107"/>
    </location>
</feature>